<feature type="transmembrane region" description="Helical" evidence="1">
    <location>
        <begin position="311"/>
        <end position="336"/>
    </location>
</feature>
<evidence type="ECO:0000313" key="3">
    <source>
        <dbReference type="Proteomes" id="UP000516105"/>
    </source>
</evidence>
<name>A0ABX6T608_9SPHN</name>
<dbReference type="PANTHER" id="PTHR34219:SF3">
    <property type="entry name" value="BLL7967 PROTEIN"/>
    <property type="match status" value="1"/>
</dbReference>
<keyword evidence="3" id="KW-1185">Reference proteome</keyword>
<organism evidence="2 3">
    <name type="scientific">Sphingomonas sediminicola</name>
    <dbReference type="NCBI Taxonomy" id="386874"/>
    <lineage>
        <taxon>Bacteria</taxon>
        <taxon>Pseudomonadati</taxon>
        <taxon>Pseudomonadota</taxon>
        <taxon>Alphaproteobacteria</taxon>
        <taxon>Sphingomonadales</taxon>
        <taxon>Sphingomonadaceae</taxon>
        <taxon>Sphingomonas</taxon>
    </lineage>
</organism>
<accession>A0ABX6T608</accession>
<reference evidence="2 3" key="1">
    <citation type="submission" date="2020-08" db="EMBL/GenBank/DDBJ databases">
        <title>Genome sequence of Sphingomonas sediminicola KACC 15039T.</title>
        <authorList>
            <person name="Hyun D.-W."/>
            <person name="Bae J.-W."/>
        </authorList>
    </citation>
    <scope>NUCLEOTIDE SEQUENCE [LARGE SCALE GENOMIC DNA]</scope>
    <source>
        <strain evidence="2 3">KACC 15039</strain>
    </source>
</reference>
<keyword evidence="1" id="KW-0472">Membrane</keyword>
<dbReference type="Proteomes" id="UP000516105">
    <property type="component" value="Chromosome"/>
</dbReference>
<dbReference type="RefSeq" id="WP_187708267.1">
    <property type="nucleotide sequence ID" value="NZ_CP060782.1"/>
</dbReference>
<protein>
    <submittedName>
        <fullName evidence="2">PepSY domain-containing protein</fullName>
    </submittedName>
</protein>
<evidence type="ECO:0000313" key="2">
    <source>
        <dbReference type="EMBL" id="QNP45311.1"/>
    </source>
</evidence>
<gene>
    <name evidence="2" type="ORF">H9L14_11960</name>
</gene>
<dbReference type="InterPro" id="IPR005625">
    <property type="entry name" value="PepSY-ass_TM"/>
</dbReference>
<keyword evidence="1" id="KW-1133">Transmembrane helix</keyword>
<dbReference type="PANTHER" id="PTHR34219">
    <property type="entry name" value="IRON-REGULATED INNER MEMBRANE PROTEIN-RELATED"/>
    <property type="match status" value="1"/>
</dbReference>
<sequence length="360" mass="39111">MIRLRGLWFQIHKWLGISLAILIIPISLTGAALVWHDWIDRQLYPERYPVAGSADLPPSAYAVGALKLAQPGEQISMLTFPQENGAVQITLTKQPAGGGRPSRAIVWLDPKSAQPIERGGPRDGALGLLHVIHGTFMLGPIGRQIVGWIGVAMLLSSLTGIWLWWPLKGSFARGLRWRRRPDFNSNLHHTGGFWIALPLAVLSATGVWISFPAVFNPPNGPQSGPSQPLAAPAQSPDEAVAAAQLVVPGEVASIAWPTDKKAAWIISVRSEGKPVEVSVKDSDADASVANATPETFARTMRRIHDGTGMPLLWQVVIFLGGILPAALAVTGILMWLRMRRRRRKHRRSAAAFAEEEALAN</sequence>
<feature type="transmembrane region" description="Helical" evidence="1">
    <location>
        <begin position="186"/>
        <end position="211"/>
    </location>
</feature>
<feature type="transmembrane region" description="Helical" evidence="1">
    <location>
        <begin position="145"/>
        <end position="165"/>
    </location>
</feature>
<feature type="transmembrane region" description="Helical" evidence="1">
    <location>
        <begin position="12"/>
        <end position="35"/>
    </location>
</feature>
<keyword evidence="1" id="KW-0812">Transmembrane</keyword>
<dbReference type="EMBL" id="CP060782">
    <property type="protein sequence ID" value="QNP45311.1"/>
    <property type="molecule type" value="Genomic_DNA"/>
</dbReference>
<proteinExistence type="predicted"/>
<evidence type="ECO:0000256" key="1">
    <source>
        <dbReference type="SAM" id="Phobius"/>
    </source>
</evidence>
<dbReference type="Pfam" id="PF03929">
    <property type="entry name" value="PepSY_TM"/>
    <property type="match status" value="1"/>
</dbReference>